<feature type="coiled-coil region" evidence="1">
    <location>
        <begin position="139"/>
        <end position="166"/>
    </location>
</feature>
<reference evidence="2 3" key="1">
    <citation type="submission" date="2018-06" db="EMBL/GenBank/DDBJ databases">
        <authorList>
            <consortium name="Pathogen Informatics"/>
            <person name="Doyle S."/>
        </authorList>
    </citation>
    <scope>NUCLEOTIDE SEQUENCE [LARGE SCALE GENOMIC DNA]</scope>
    <source>
        <strain evidence="2 3">NCTC12112</strain>
    </source>
</reference>
<organism evidence="2 3">
    <name type="scientific">Fusobacterium ulcerans</name>
    <dbReference type="NCBI Taxonomy" id="861"/>
    <lineage>
        <taxon>Bacteria</taxon>
        <taxon>Fusobacteriati</taxon>
        <taxon>Fusobacteriota</taxon>
        <taxon>Fusobacteriia</taxon>
        <taxon>Fusobacteriales</taxon>
        <taxon>Fusobacteriaceae</taxon>
        <taxon>Fusobacterium</taxon>
    </lineage>
</organism>
<dbReference type="RefSeq" id="WP_005980055.1">
    <property type="nucleotide sequence ID" value="NZ_CABKNW010000004.1"/>
</dbReference>
<feature type="coiled-coil region" evidence="1">
    <location>
        <begin position="65"/>
        <end position="92"/>
    </location>
</feature>
<sequence>MAKKTTTTNLKKEIRKRYEYGEGLIDLAIEYKVNYGTLRNLASHEKWEKGIVKDIVRAKEIFEAADKTLKEREAIKEEYKLLTKDLRNYAIDKATGRQVLSGDRYTSPVNKSTEEAFLKRVTAIDVLYKLDKDLHSIYSDKELLEMKQETAKYEKLKKELDEKQHAKLLD</sequence>
<protein>
    <recommendedName>
        <fullName evidence="4">Terminase</fullName>
    </recommendedName>
</protein>
<gene>
    <name evidence="2" type="ORF">NCTC12112_01727</name>
</gene>
<name>A0AAX2JAQ1_9FUSO</name>
<dbReference type="EMBL" id="LS483487">
    <property type="protein sequence ID" value="SQJ03964.1"/>
    <property type="molecule type" value="Genomic_DNA"/>
</dbReference>
<evidence type="ECO:0008006" key="4">
    <source>
        <dbReference type="Google" id="ProtNLM"/>
    </source>
</evidence>
<keyword evidence="1" id="KW-0175">Coiled coil</keyword>
<dbReference type="GeneID" id="78456279"/>
<evidence type="ECO:0000313" key="2">
    <source>
        <dbReference type="EMBL" id="SQJ03964.1"/>
    </source>
</evidence>
<proteinExistence type="predicted"/>
<dbReference type="AlphaFoldDB" id="A0AAX2JAQ1"/>
<dbReference type="Proteomes" id="UP000249008">
    <property type="component" value="Chromosome 1"/>
</dbReference>
<evidence type="ECO:0000313" key="3">
    <source>
        <dbReference type="Proteomes" id="UP000249008"/>
    </source>
</evidence>
<accession>A0AAX2JAQ1</accession>
<dbReference type="KEGG" id="ful:C4N20_15735"/>
<evidence type="ECO:0000256" key="1">
    <source>
        <dbReference type="SAM" id="Coils"/>
    </source>
</evidence>